<reference evidence="1" key="1">
    <citation type="submission" date="2020-03" db="EMBL/GenBank/DDBJ databases">
        <title>The deep terrestrial virosphere.</title>
        <authorList>
            <person name="Holmfeldt K."/>
            <person name="Nilsson E."/>
            <person name="Simone D."/>
            <person name="Lopez-Fernandez M."/>
            <person name="Wu X."/>
            <person name="de Brujin I."/>
            <person name="Lundin D."/>
            <person name="Andersson A."/>
            <person name="Bertilsson S."/>
            <person name="Dopson M."/>
        </authorList>
    </citation>
    <scope>NUCLEOTIDE SEQUENCE</scope>
    <source>
        <strain evidence="1">MM171A00153</strain>
        <strain evidence="2">MM171B00165</strain>
    </source>
</reference>
<accession>A0A6M3M1Q0</accession>
<dbReference type="AlphaFoldDB" id="A0A6M3M1Q0"/>
<evidence type="ECO:0000313" key="2">
    <source>
        <dbReference type="EMBL" id="QJB04836.1"/>
    </source>
</evidence>
<dbReference type="EMBL" id="MT143704">
    <property type="protein sequence ID" value="QJB01034.1"/>
    <property type="molecule type" value="Genomic_DNA"/>
</dbReference>
<evidence type="ECO:0000313" key="1">
    <source>
        <dbReference type="EMBL" id="QJB01034.1"/>
    </source>
</evidence>
<proteinExistence type="predicted"/>
<name>A0A6M3M1Q0_9ZZZZ</name>
<organism evidence="1">
    <name type="scientific">viral metagenome</name>
    <dbReference type="NCBI Taxonomy" id="1070528"/>
    <lineage>
        <taxon>unclassified sequences</taxon>
        <taxon>metagenomes</taxon>
        <taxon>organismal metagenomes</taxon>
    </lineage>
</organism>
<protein>
    <submittedName>
        <fullName evidence="1">Uncharacterized protein</fullName>
    </submittedName>
</protein>
<sequence>MNFDRRAALDSGVLALRVLGAASTRDDGTRFDTRYGPDARFCARLLELLALVHDGVPDAENLLICYLRQGMPPELVGAAACPEVRPTG</sequence>
<dbReference type="EMBL" id="MT143891">
    <property type="protein sequence ID" value="QJB04836.1"/>
    <property type="molecule type" value="Genomic_DNA"/>
</dbReference>
<gene>
    <name evidence="1" type="ORF">MM171A00153_0053</name>
    <name evidence="2" type="ORF">MM171B00165_0012</name>
</gene>